<sequence>MTRIVTIEKLITGGDGLAKIDGKSVFVPGVIPGETAEIEITGVHKDYDTARLVRVAEPSPFRIENSCPYYGRCGGCNMRHIAPAYQQELRTRILGDLFKRENIEIPSLEIISGSTDSYRCRFQLHDGGLKSRSGSEIVPIADCPVATEEIRSWMRQTPCEHRPRGRVHLFGDRRVETEAGVQQRFPNVLLARETAQPETKRIIGKTGRPVKDTVKKRFSGTVYAPENVCTVALQPHETADRSENQEKTREAKRISFDVRGFFQSNLEVLEKTVFEICRFAGTGRMLDLYSGAGTFSVFLAETASAVTLVEHNRDALAFAERNLTGVPHTSYGISGSKWITAYAEPDIRANGPYDCAVVDPPRSGMEKDVRNFLGRSAVPRVCSVSCDPATQARDCSALIRAGYELKKLYLLDFYPQTSHIESLALLEKNV</sequence>
<dbReference type="FunFam" id="2.40.50.140:FF:000097">
    <property type="entry name" value="23S rRNA (uracil(1939)-C(5))-methyltransferase RlmD"/>
    <property type="match status" value="1"/>
</dbReference>
<dbReference type="GO" id="GO:0051539">
    <property type="term" value="F:4 iron, 4 sulfur cluster binding"/>
    <property type="evidence" value="ECO:0007669"/>
    <property type="project" value="UniProtKB-KW"/>
</dbReference>
<evidence type="ECO:0000259" key="6">
    <source>
        <dbReference type="PROSITE" id="PS50926"/>
    </source>
</evidence>
<dbReference type="OrthoDB" id="9804590at2"/>
<evidence type="ECO:0000313" key="8">
    <source>
        <dbReference type="Proteomes" id="UP000006546"/>
    </source>
</evidence>
<feature type="active site" description="Nucleophile" evidence="5">
    <location>
        <position position="386"/>
    </location>
</feature>
<dbReference type="SUPFAM" id="SSF50249">
    <property type="entry name" value="Nucleic acid-binding proteins"/>
    <property type="match status" value="1"/>
</dbReference>
<reference evidence="8" key="1">
    <citation type="submission" date="2011-04" db="EMBL/GenBank/DDBJ databases">
        <title>The complete genome of Treponema brennaborense DSM 12168.</title>
        <authorList>
            <person name="Lucas S."/>
            <person name="Han J."/>
            <person name="Lapidus A."/>
            <person name="Bruce D."/>
            <person name="Goodwin L."/>
            <person name="Pitluck S."/>
            <person name="Peters L."/>
            <person name="Kyrpides N."/>
            <person name="Mavromatis K."/>
            <person name="Ivanova N."/>
            <person name="Mikhailova N."/>
            <person name="Pagani I."/>
            <person name="Teshima H."/>
            <person name="Detter J.C."/>
            <person name="Tapia R."/>
            <person name="Han C."/>
            <person name="Land M."/>
            <person name="Hauser L."/>
            <person name="Markowitz V."/>
            <person name="Cheng J.-F."/>
            <person name="Hugenholtz P."/>
            <person name="Woyke T."/>
            <person name="Wu D."/>
            <person name="Gronow S."/>
            <person name="Wellnitz S."/>
            <person name="Brambilla E."/>
            <person name="Klenk H.-P."/>
            <person name="Eisen J.A."/>
        </authorList>
    </citation>
    <scope>NUCLEOTIDE SEQUENCE [LARGE SCALE GENOMIC DNA]</scope>
    <source>
        <strain evidence="8">DSM 12168 / CIP 105900 / DD5/3</strain>
    </source>
</reference>
<dbReference type="SUPFAM" id="SSF53335">
    <property type="entry name" value="S-adenosyl-L-methionine-dependent methyltransferases"/>
    <property type="match status" value="1"/>
</dbReference>
<dbReference type="PROSITE" id="PS51687">
    <property type="entry name" value="SAM_MT_RNA_M5U"/>
    <property type="match status" value="1"/>
</dbReference>
<keyword evidence="1" id="KW-0408">Iron</keyword>
<keyword evidence="1" id="KW-0004">4Fe-4S</keyword>
<dbReference type="PROSITE" id="PS50926">
    <property type="entry name" value="TRAM"/>
    <property type="match status" value="1"/>
</dbReference>
<dbReference type="PANTHER" id="PTHR11061">
    <property type="entry name" value="RNA M5U METHYLTRANSFERASE"/>
    <property type="match status" value="1"/>
</dbReference>
<dbReference type="Pfam" id="PF01938">
    <property type="entry name" value="TRAM"/>
    <property type="match status" value="1"/>
</dbReference>
<organism evidence="7 8">
    <name type="scientific">Treponema brennaborense (strain DSM 12168 / CIP 105900 / DD5/3)</name>
    <dbReference type="NCBI Taxonomy" id="906968"/>
    <lineage>
        <taxon>Bacteria</taxon>
        <taxon>Pseudomonadati</taxon>
        <taxon>Spirochaetota</taxon>
        <taxon>Spirochaetia</taxon>
        <taxon>Spirochaetales</taxon>
        <taxon>Treponemataceae</taxon>
        <taxon>Treponema</taxon>
    </lineage>
</organism>
<comment type="similarity">
    <text evidence="5">Belongs to the class I-like SAM-binding methyltransferase superfamily. RNA M5U methyltransferase family.</text>
</comment>
<gene>
    <name evidence="7" type="ordered locus">Trebr_1504</name>
</gene>
<dbReference type="InterPro" id="IPR012340">
    <property type="entry name" value="NA-bd_OB-fold"/>
</dbReference>
<keyword evidence="1" id="KW-0411">Iron-sulfur</keyword>
<dbReference type="AlphaFoldDB" id="F4LNU2"/>
<dbReference type="GO" id="GO:0070041">
    <property type="term" value="F:rRNA (uridine-C5-)-methyltransferase activity"/>
    <property type="evidence" value="ECO:0007669"/>
    <property type="project" value="TreeGrafter"/>
</dbReference>
<evidence type="ECO:0000256" key="5">
    <source>
        <dbReference type="PROSITE-ProRule" id="PRU01024"/>
    </source>
</evidence>
<keyword evidence="2 5" id="KW-0489">Methyltransferase</keyword>
<evidence type="ECO:0000313" key="7">
    <source>
        <dbReference type="EMBL" id="AEE16927.1"/>
    </source>
</evidence>
<evidence type="ECO:0000256" key="2">
    <source>
        <dbReference type="ARBA" id="ARBA00022603"/>
    </source>
</evidence>
<dbReference type="CDD" id="cd02440">
    <property type="entry name" value="AdoMet_MTases"/>
    <property type="match status" value="1"/>
</dbReference>
<dbReference type="InterPro" id="IPR010280">
    <property type="entry name" value="U5_MeTrfase_fam"/>
</dbReference>
<dbReference type="eggNOG" id="COG2265">
    <property type="taxonomic scope" value="Bacteria"/>
</dbReference>
<feature type="binding site" evidence="5">
    <location>
        <position position="263"/>
    </location>
    <ligand>
        <name>S-adenosyl-L-methionine</name>
        <dbReference type="ChEBI" id="CHEBI:59789"/>
    </ligand>
</feature>
<dbReference type="Gene3D" id="2.40.50.140">
    <property type="entry name" value="Nucleic acid-binding proteins"/>
    <property type="match status" value="1"/>
</dbReference>
<proteinExistence type="inferred from homology"/>
<accession>F4LNU2</accession>
<keyword evidence="4 5" id="KW-0949">S-adenosyl-L-methionine</keyword>
<protein>
    <submittedName>
        <fullName evidence="7">Deoxyribonuclease/rho motif-related TRAM</fullName>
    </submittedName>
</protein>
<name>F4LNU2_TREBD</name>
<dbReference type="Proteomes" id="UP000006546">
    <property type="component" value="Chromosome"/>
</dbReference>
<evidence type="ECO:0000256" key="3">
    <source>
        <dbReference type="ARBA" id="ARBA00022679"/>
    </source>
</evidence>
<dbReference type="RefSeq" id="WP_013758632.1">
    <property type="nucleotide sequence ID" value="NC_015500.1"/>
</dbReference>
<keyword evidence="8" id="KW-1185">Reference proteome</keyword>
<feature type="binding site" evidence="5">
    <location>
        <position position="289"/>
    </location>
    <ligand>
        <name>S-adenosyl-L-methionine</name>
        <dbReference type="ChEBI" id="CHEBI:59789"/>
    </ligand>
</feature>
<dbReference type="InterPro" id="IPR029063">
    <property type="entry name" value="SAM-dependent_MTases_sf"/>
</dbReference>
<dbReference type="InterPro" id="IPR002792">
    <property type="entry name" value="TRAM_dom"/>
</dbReference>
<dbReference type="HOGENOM" id="CLU_014689_8_2_12"/>
<dbReference type="Gene3D" id="2.40.50.1070">
    <property type="match status" value="1"/>
</dbReference>
<dbReference type="EMBL" id="CP002696">
    <property type="protein sequence ID" value="AEE16927.1"/>
    <property type="molecule type" value="Genomic_DNA"/>
</dbReference>
<dbReference type="GO" id="GO:0070475">
    <property type="term" value="P:rRNA base methylation"/>
    <property type="evidence" value="ECO:0007669"/>
    <property type="project" value="TreeGrafter"/>
</dbReference>
<feature type="binding site" evidence="5">
    <location>
        <position position="359"/>
    </location>
    <ligand>
        <name>S-adenosyl-L-methionine</name>
        <dbReference type="ChEBI" id="CHEBI:59789"/>
    </ligand>
</feature>
<dbReference type="Gene3D" id="3.40.50.150">
    <property type="entry name" value="Vaccinia Virus protein VP39"/>
    <property type="match status" value="1"/>
</dbReference>
<feature type="domain" description="TRAM" evidence="6">
    <location>
        <begin position="1"/>
        <end position="54"/>
    </location>
</feature>
<keyword evidence="3 5" id="KW-0808">Transferase</keyword>
<dbReference type="KEGG" id="tbe:Trebr_1504"/>
<dbReference type="STRING" id="906968.Trebr_1504"/>
<evidence type="ECO:0000256" key="4">
    <source>
        <dbReference type="ARBA" id="ARBA00022691"/>
    </source>
</evidence>
<dbReference type="PANTHER" id="PTHR11061:SF49">
    <property type="entry name" value="23S RRNA (URACIL(1939)-C(5))-METHYLTRANSFERASE RLMD"/>
    <property type="match status" value="1"/>
</dbReference>
<dbReference type="Pfam" id="PF05958">
    <property type="entry name" value="tRNA_U5-meth_tr"/>
    <property type="match status" value="1"/>
</dbReference>
<feature type="binding site" evidence="5">
    <location>
        <position position="310"/>
    </location>
    <ligand>
        <name>S-adenosyl-L-methionine</name>
        <dbReference type="ChEBI" id="CHEBI:59789"/>
    </ligand>
</feature>
<keyword evidence="1" id="KW-0479">Metal-binding</keyword>
<evidence type="ECO:0000256" key="1">
    <source>
        <dbReference type="ARBA" id="ARBA00022485"/>
    </source>
</evidence>